<comment type="catalytic activity">
    <reaction evidence="17">
        <text>(9Z)-octadecenoyl-CoA + H2O = (9Z)-octadecenoate + CoA + H(+)</text>
        <dbReference type="Rhea" id="RHEA:40139"/>
        <dbReference type="ChEBI" id="CHEBI:15377"/>
        <dbReference type="ChEBI" id="CHEBI:15378"/>
        <dbReference type="ChEBI" id="CHEBI:30823"/>
        <dbReference type="ChEBI" id="CHEBI:57287"/>
        <dbReference type="ChEBI" id="CHEBI:57387"/>
    </reaction>
    <physiologicalReaction direction="left-to-right" evidence="17">
        <dbReference type="Rhea" id="RHEA:40140"/>
    </physiologicalReaction>
</comment>
<evidence type="ECO:0000256" key="9">
    <source>
        <dbReference type="ARBA" id="ARBA00022801"/>
    </source>
</evidence>
<keyword evidence="11" id="KW-0809">Transit peptide</keyword>
<evidence type="ECO:0000256" key="13">
    <source>
        <dbReference type="ARBA" id="ARBA00023128"/>
    </source>
</evidence>
<feature type="domain" description="Thioesterase" evidence="27">
    <location>
        <begin position="17"/>
        <end position="89"/>
    </location>
</feature>
<evidence type="ECO:0000256" key="18">
    <source>
        <dbReference type="ARBA" id="ARBA00038456"/>
    </source>
</evidence>
<evidence type="ECO:0000256" key="6">
    <source>
        <dbReference type="ARBA" id="ARBA00022490"/>
    </source>
</evidence>
<dbReference type="AlphaFoldDB" id="X0XRN3"/>
<keyword evidence="6" id="KW-0963">Cytoplasm</keyword>
<evidence type="ECO:0000256" key="2">
    <source>
        <dbReference type="ARBA" id="ARBA00004569"/>
    </source>
</evidence>
<evidence type="ECO:0000256" key="5">
    <source>
        <dbReference type="ARBA" id="ARBA00022475"/>
    </source>
</evidence>
<evidence type="ECO:0000256" key="4">
    <source>
        <dbReference type="ARBA" id="ARBA00004637"/>
    </source>
</evidence>
<protein>
    <recommendedName>
        <fullName evidence="20">Acyl-coenzyme A thioesterase THEM4</fullName>
        <ecNumber evidence="19">3.1.2.2</ecNumber>
    </recommendedName>
    <alternativeName>
        <fullName evidence="21">Thioesterase superfamily member 4</fullName>
    </alternativeName>
</protein>
<comment type="catalytic activity">
    <reaction evidence="26">
        <text>tetradecanoyl-CoA + H2O = tetradecanoate + CoA + H(+)</text>
        <dbReference type="Rhea" id="RHEA:40119"/>
        <dbReference type="ChEBI" id="CHEBI:15377"/>
        <dbReference type="ChEBI" id="CHEBI:15378"/>
        <dbReference type="ChEBI" id="CHEBI:30807"/>
        <dbReference type="ChEBI" id="CHEBI:57287"/>
        <dbReference type="ChEBI" id="CHEBI:57385"/>
    </reaction>
    <physiologicalReaction direction="left-to-right" evidence="26">
        <dbReference type="Rhea" id="RHEA:40120"/>
    </physiologicalReaction>
</comment>
<evidence type="ECO:0000256" key="16">
    <source>
        <dbReference type="ARBA" id="ARBA00035852"/>
    </source>
</evidence>
<keyword evidence="7" id="KW-0053">Apoptosis</keyword>
<keyword evidence="9" id="KW-0378">Hydrolase</keyword>
<evidence type="ECO:0000256" key="12">
    <source>
        <dbReference type="ARBA" id="ARBA00023098"/>
    </source>
</evidence>
<keyword evidence="12" id="KW-0443">Lipid metabolism</keyword>
<dbReference type="PANTHER" id="PTHR12418">
    <property type="entry name" value="ACYL-COENZYME A THIOESTERASE THEM4"/>
    <property type="match status" value="1"/>
</dbReference>
<evidence type="ECO:0000256" key="19">
    <source>
        <dbReference type="ARBA" id="ARBA00038848"/>
    </source>
</evidence>
<proteinExistence type="inferred from homology"/>
<dbReference type="GO" id="GO:0016787">
    <property type="term" value="F:hydrolase activity"/>
    <property type="evidence" value="ECO:0007669"/>
    <property type="project" value="UniProtKB-KW"/>
</dbReference>
<dbReference type="GO" id="GO:0005758">
    <property type="term" value="C:mitochondrial intermembrane space"/>
    <property type="evidence" value="ECO:0007669"/>
    <property type="project" value="UniProtKB-SubCell"/>
</dbReference>
<evidence type="ECO:0000256" key="22">
    <source>
        <dbReference type="ARBA" id="ARBA00047588"/>
    </source>
</evidence>
<evidence type="ECO:0000256" key="8">
    <source>
        <dbReference type="ARBA" id="ARBA00022792"/>
    </source>
</evidence>
<dbReference type="Gene3D" id="3.10.129.10">
    <property type="entry name" value="Hotdog Thioesterase"/>
    <property type="match status" value="1"/>
</dbReference>
<comment type="catalytic activity">
    <reaction evidence="25">
        <text>dodecanoyl-CoA + H2O = dodecanoate + CoA + H(+)</text>
        <dbReference type="Rhea" id="RHEA:30135"/>
        <dbReference type="ChEBI" id="CHEBI:15377"/>
        <dbReference type="ChEBI" id="CHEBI:15378"/>
        <dbReference type="ChEBI" id="CHEBI:18262"/>
        <dbReference type="ChEBI" id="CHEBI:57287"/>
        <dbReference type="ChEBI" id="CHEBI:57375"/>
    </reaction>
    <physiologicalReaction direction="left-to-right" evidence="25">
        <dbReference type="Rhea" id="RHEA:30136"/>
    </physiologicalReaction>
</comment>
<keyword evidence="15" id="KW-0966">Cell projection</keyword>
<evidence type="ECO:0000256" key="23">
    <source>
        <dbReference type="ARBA" id="ARBA00047734"/>
    </source>
</evidence>
<keyword evidence="8" id="KW-0999">Mitochondrion inner membrane</keyword>
<comment type="catalytic activity">
    <reaction evidence="24">
        <text>decanoyl-CoA + H2O = decanoate + CoA + H(+)</text>
        <dbReference type="Rhea" id="RHEA:40059"/>
        <dbReference type="ChEBI" id="CHEBI:15377"/>
        <dbReference type="ChEBI" id="CHEBI:15378"/>
        <dbReference type="ChEBI" id="CHEBI:27689"/>
        <dbReference type="ChEBI" id="CHEBI:57287"/>
        <dbReference type="ChEBI" id="CHEBI:61430"/>
    </reaction>
    <physiologicalReaction direction="left-to-right" evidence="24">
        <dbReference type="Rhea" id="RHEA:40060"/>
    </physiologicalReaction>
</comment>
<dbReference type="InterPro" id="IPR029069">
    <property type="entry name" value="HotDog_dom_sf"/>
</dbReference>
<evidence type="ECO:0000313" key="28">
    <source>
        <dbReference type="EMBL" id="GAG45859.1"/>
    </source>
</evidence>
<dbReference type="GO" id="GO:0006915">
    <property type="term" value="P:apoptotic process"/>
    <property type="evidence" value="ECO:0007669"/>
    <property type="project" value="UniProtKB-KW"/>
</dbReference>
<dbReference type="Pfam" id="PF03061">
    <property type="entry name" value="4HBT"/>
    <property type="match status" value="1"/>
</dbReference>
<organism evidence="28">
    <name type="scientific">marine sediment metagenome</name>
    <dbReference type="NCBI Taxonomy" id="412755"/>
    <lineage>
        <taxon>unclassified sequences</taxon>
        <taxon>metagenomes</taxon>
        <taxon>ecological metagenomes</taxon>
    </lineage>
</organism>
<evidence type="ECO:0000256" key="11">
    <source>
        <dbReference type="ARBA" id="ARBA00022946"/>
    </source>
</evidence>
<evidence type="ECO:0000256" key="15">
    <source>
        <dbReference type="ARBA" id="ARBA00023273"/>
    </source>
</evidence>
<evidence type="ECO:0000256" key="7">
    <source>
        <dbReference type="ARBA" id="ARBA00022703"/>
    </source>
</evidence>
<dbReference type="SUPFAM" id="SSF54637">
    <property type="entry name" value="Thioesterase/thiol ester dehydrase-isomerase"/>
    <property type="match status" value="1"/>
</dbReference>
<dbReference type="InterPro" id="IPR052365">
    <property type="entry name" value="THEM4/THEM5_acyl-CoA_thioest"/>
</dbReference>
<name>X0XRN3_9ZZZZ</name>
<dbReference type="GO" id="GO:0032587">
    <property type="term" value="C:ruffle membrane"/>
    <property type="evidence" value="ECO:0007669"/>
    <property type="project" value="UniProtKB-SubCell"/>
</dbReference>
<comment type="catalytic activity">
    <reaction evidence="16">
        <text>(5Z,8Z,11Z,14Z)-eicosatetraenoyl-CoA + H2O = (5Z,8Z,11Z,14Z)-eicosatetraenoate + CoA + H(+)</text>
        <dbReference type="Rhea" id="RHEA:40151"/>
        <dbReference type="ChEBI" id="CHEBI:15377"/>
        <dbReference type="ChEBI" id="CHEBI:15378"/>
        <dbReference type="ChEBI" id="CHEBI:32395"/>
        <dbReference type="ChEBI" id="CHEBI:57287"/>
        <dbReference type="ChEBI" id="CHEBI:57368"/>
    </reaction>
    <physiologicalReaction direction="left-to-right" evidence="16">
        <dbReference type="Rhea" id="RHEA:40152"/>
    </physiologicalReaction>
</comment>
<comment type="catalytic activity">
    <reaction evidence="22">
        <text>octanoyl-CoA + H2O = octanoate + CoA + H(+)</text>
        <dbReference type="Rhea" id="RHEA:30143"/>
        <dbReference type="ChEBI" id="CHEBI:15377"/>
        <dbReference type="ChEBI" id="CHEBI:15378"/>
        <dbReference type="ChEBI" id="CHEBI:25646"/>
        <dbReference type="ChEBI" id="CHEBI:57287"/>
        <dbReference type="ChEBI" id="CHEBI:57386"/>
    </reaction>
    <physiologicalReaction direction="left-to-right" evidence="22">
        <dbReference type="Rhea" id="RHEA:30144"/>
    </physiologicalReaction>
</comment>
<dbReference type="EC" id="3.1.2.2" evidence="19"/>
<comment type="similarity">
    <text evidence="18">Belongs to the THEM4/THEM5 thioesterase family.</text>
</comment>
<evidence type="ECO:0000256" key="14">
    <source>
        <dbReference type="ARBA" id="ARBA00023136"/>
    </source>
</evidence>
<dbReference type="CDD" id="cd03443">
    <property type="entry name" value="PaaI_thioesterase"/>
    <property type="match status" value="1"/>
</dbReference>
<comment type="catalytic activity">
    <reaction evidence="23">
        <text>hexadecanoyl-CoA + H2O = hexadecanoate + CoA + H(+)</text>
        <dbReference type="Rhea" id="RHEA:16645"/>
        <dbReference type="ChEBI" id="CHEBI:7896"/>
        <dbReference type="ChEBI" id="CHEBI:15377"/>
        <dbReference type="ChEBI" id="CHEBI:15378"/>
        <dbReference type="ChEBI" id="CHEBI:57287"/>
        <dbReference type="ChEBI" id="CHEBI:57379"/>
        <dbReference type="EC" id="3.1.2.2"/>
    </reaction>
    <physiologicalReaction direction="left-to-right" evidence="23">
        <dbReference type="Rhea" id="RHEA:16646"/>
    </physiologicalReaction>
</comment>
<evidence type="ECO:0000259" key="27">
    <source>
        <dbReference type="Pfam" id="PF03061"/>
    </source>
</evidence>
<dbReference type="PANTHER" id="PTHR12418:SF19">
    <property type="entry name" value="ACYL-COENZYME A THIOESTERASE THEM4"/>
    <property type="match status" value="1"/>
</dbReference>
<evidence type="ECO:0000256" key="17">
    <source>
        <dbReference type="ARBA" id="ARBA00037002"/>
    </source>
</evidence>
<keyword evidence="14" id="KW-0472">Membrane</keyword>
<dbReference type="GO" id="GO:0005743">
    <property type="term" value="C:mitochondrial inner membrane"/>
    <property type="evidence" value="ECO:0007669"/>
    <property type="project" value="UniProtKB-SubCell"/>
</dbReference>
<accession>X0XRN3</accession>
<evidence type="ECO:0000256" key="21">
    <source>
        <dbReference type="ARBA" id="ARBA00043210"/>
    </source>
</evidence>
<evidence type="ECO:0000256" key="26">
    <source>
        <dbReference type="ARBA" id="ARBA00048180"/>
    </source>
</evidence>
<evidence type="ECO:0000256" key="24">
    <source>
        <dbReference type="ARBA" id="ARBA00047969"/>
    </source>
</evidence>
<gene>
    <name evidence="28" type="ORF">S01H1_81877</name>
</gene>
<keyword evidence="5" id="KW-1003">Cell membrane</keyword>
<keyword evidence="13" id="KW-0496">Mitochondrion</keyword>
<sequence length="106" mass="11385">GSVRASCAARRSEGYAGSLHGGVISALLDGAMTHCIFAHGRAGVTGELRVRYRHSVVTDHMAVVRGWIRRFSPPLCFMGAELFQDGQVKATATAKFVDRPQLAEKG</sequence>
<dbReference type="InterPro" id="IPR006683">
    <property type="entry name" value="Thioestr_dom"/>
</dbReference>
<reference evidence="28" key="1">
    <citation type="journal article" date="2014" name="Front. Microbiol.">
        <title>High frequency of phylogenetically diverse reductive dehalogenase-homologous genes in deep subseafloor sedimentary metagenomes.</title>
        <authorList>
            <person name="Kawai M."/>
            <person name="Futagami T."/>
            <person name="Toyoda A."/>
            <person name="Takaki Y."/>
            <person name="Nishi S."/>
            <person name="Hori S."/>
            <person name="Arai W."/>
            <person name="Tsubouchi T."/>
            <person name="Morono Y."/>
            <person name="Uchiyama I."/>
            <person name="Ito T."/>
            <person name="Fujiyama A."/>
            <person name="Inagaki F."/>
            <person name="Takami H."/>
        </authorList>
    </citation>
    <scope>NUCLEOTIDE SEQUENCE</scope>
    <source>
        <strain evidence="28">Expedition CK06-06</strain>
    </source>
</reference>
<evidence type="ECO:0000256" key="1">
    <source>
        <dbReference type="ARBA" id="ARBA00004496"/>
    </source>
</evidence>
<evidence type="ECO:0000256" key="25">
    <source>
        <dbReference type="ARBA" id="ARBA00048074"/>
    </source>
</evidence>
<keyword evidence="10" id="KW-0276">Fatty acid metabolism</keyword>
<feature type="non-terminal residue" evidence="28">
    <location>
        <position position="1"/>
    </location>
</feature>
<comment type="subcellular location">
    <subcellularLocation>
        <location evidence="3">Cell projection</location>
        <location evidence="3">Ruffle membrane</location>
    </subcellularLocation>
    <subcellularLocation>
        <location evidence="1">Cytoplasm</location>
    </subcellularLocation>
    <subcellularLocation>
        <location evidence="4">Mitochondrion inner membrane</location>
        <topology evidence="4">Peripheral membrane protein</topology>
    </subcellularLocation>
    <subcellularLocation>
        <location evidence="2">Mitochondrion intermembrane space</location>
    </subcellularLocation>
</comment>
<evidence type="ECO:0000256" key="10">
    <source>
        <dbReference type="ARBA" id="ARBA00022832"/>
    </source>
</evidence>
<evidence type="ECO:0000256" key="20">
    <source>
        <dbReference type="ARBA" id="ARBA00040123"/>
    </source>
</evidence>
<comment type="caution">
    <text evidence="28">The sequence shown here is derived from an EMBL/GenBank/DDBJ whole genome shotgun (WGS) entry which is preliminary data.</text>
</comment>
<dbReference type="GO" id="GO:0006631">
    <property type="term" value="P:fatty acid metabolic process"/>
    <property type="evidence" value="ECO:0007669"/>
    <property type="project" value="UniProtKB-KW"/>
</dbReference>
<evidence type="ECO:0000256" key="3">
    <source>
        <dbReference type="ARBA" id="ARBA00004632"/>
    </source>
</evidence>
<dbReference type="EMBL" id="BARS01055456">
    <property type="protein sequence ID" value="GAG45859.1"/>
    <property type="molecule type" value="Genomic_DNA"/>
</dbReference>